<proteinExistence type="predicted"/>
<dbReference type="Proteomes" id="UP001254608">
    <property type="component" value="Unassembled WGS sequence"/>
</dbReference>
<dbReference type="RefSeq" id="WP_311363955.1">
    <property type="nucleotide sequence ID" value="NZ_JAVRIC010000004.1"/>
</dbReference>
<reference evidence="2 3" key="1">
    <citation type="submission" date="2023-09" db="EMBL/GenBank/DDBJ databases">
        <authorList>
            <person name="Rey-Velasco X."/>
        </authorList>
    </citation>
    <scope>NUCLEOTIDE SEQUENCE [LARGE SCALE GENOMIC DNA]</scope>
    <source>
        <strain evidence="2 3">W345</strain>
    </source>
</reference>
<keyword evidence="3" id="KW-1185">Reference proteome</keyword>
<comment type="caution">
    <text evidence="2">The sequence shown here is derived from an EMBL/GenBank/DDBJ whole genome shotgun (WGS) entry which is preliminary data.</text>
</comment>
<protein>
    <submittedName>
        <fullName evidence="2">Uncharacterized protein</fullName>
    </submittedName>
</protein>
<dbReference type="PROSITE" id="PS51257">
    <property type="entry name" value="PROKAR_LIPOPROTEIN"/>
    <property type="match status" value="1"/>
</dbReference>
<dbReference type="EMBL" id="JAVRIC010000004">
    <property type="protein sequence ID" value="MDT0496563.1"/>
    <property type="molecule type" value="Genomic_DNA"/>
</dbReference>
<name>A0ABU2WFB6_9GAMM</name>
<sequence length="92" mass="9779">MKKSLLLVLAPAALLMACASTSQPVASTAQTAAAPTYSWTARQPVRQTAFFVKNASCEDTSGFTGSGNAYSAEFQDYKDCMNAEGFELVVSR</sequence>
<evidence type="ECO:0000313" key="3">
    <source>
        <dbReference type="Proteomes" id="UP001254608"/>
    </source>
</evidence>
<evidence type="ECO:0000313" key="2">
    <source>
        <dbReference type="EMBL" id="MDT0496563.1"/>
    </source>
</evidence>
<gene>
    <name evidence="2" type="ORF">RM530_04180</name>
</gene>
<organism evidence="2 3">
    <name type="scientific">Banduia mediterranea</name>
    <dbReference type="NCBI Taxonomy" id="3075609"/>
    <lineage>
        <taxon>Bacteria</taxon>
        <taxon>Pseudomonadati</taxon>
        <taxon>Pseudomonadota</taxon>
        <taxon>Gammaproteobacteria</taxon>
        <taxon>Nevskiales</taxon>
        <taxon>Algiphilaceae</taxon>
        <taxon>Banduia</taxon>
    </lineage>
</organism>
<feature type="signal peptide" evidence="1">
    <location>
        <begin position="1"/>
        <end position="22"/>
    </location>
</feature>
<keyword evidence="1" id="KW-0732">Signal</keyword>
<feature type="chain" id="PRO_5046274592" evidence="1">
    <location>
        <begin position="23"/>
        <end position="92"/>
    </location>
</feature>
<accession>A0ABU2WFB6</accession>
<evidence type="ECO:0000256" key="1">
    <source>
        <dbReference type="SAM" id="SignalP"/>
    </source>
</evidence>